<evidence type="ECO:0000313" key="2">
    <source>
        <dbReference type="EMBL" id="SEQ74843.1"/>
    </source>
</evidence>
<dbReference type="OrthoDB" id="1494108at2"/>
<keyword evidence="1" id="KW-0732">Signal</keyword>
<accession>A0A1H9IJR6</accession>
<protein>
    <recommendedName>
        <fullName evidence="4">Tetratricopeptide repeat-containing protein</fullName>
    </recommendedName>
</protein>
<gene>
    <name evidence="2" type="ORF">SAMN05444359_11530</name>
</gene>
<dbReference type="EMBL" id="FOFB01000015">
    <property type="protein sequence ID" value="SEQ74843.1"/>
    <property type="molecule type" value="Genomic_DNA"/>
</dbReference>
<dbReference type="Gene3D" id="1.25.40.10">
    <property type="entry name" value="Tetratricopeptide repeat domain"/>
    <property type="match status" value="1"/>
</dbReference>
<proteinExistence type="predicted"/>
<feature type="signal peptide" evidence="1">
    <location>
        <begin position="1"/>
        <end position="20"/>
    </location>
</feature>
<keyword evidence="3" id="KW-1185">Reference proteome</keyword>
<dbReference type="Proteomes" id="UP000199021">
    <property type="component" value="Unassembled WGS sequence"/>
</dbReference>
<dbReference type="SUPFAM" id="SSF48452">
    <property type="entry name" value="TPR-like"/>
    <property type="match status" value="1"/>
</dbReference>
<evidence type="ECO:0008006" key="4">
    <source>
        <dbReference type="Google" id="ProtNLM"/>
    </source>
</evidence>
<dbReference type="AlphaFoldDB" id="A0A1H9IJR6"/>
<feature type="chain" id="PRO_5011777969" description="Tetratricopeptide repeat-containing protein" evidence="1">
    <location>
        <begin position="21"/>
        <end position="176"/>
    </location>
</feature>
<sequence length="176" mass="19183">MKKALPLLFGLLLLALCTLAVSQYQTARKGALLYAEYFSPVPPGGYGAQRVLTAVATDTDASILRQGISDHQEGRYDYALTAFRAYLESNPEPEEYTIELLAATAAMASGEYAEGRIYLEAMPKEAPVAKAAFVYYQALLELRNEELEEAGKNLELLKGLQAGGLFPAAEILDELK</sequence>
<evidence type="ECO:0000256" key="1">
    <source>
        <dbReference type="SAM" id="SignalP"/>
    </source>
</evidence>
<dbReference type="RefSeq" id="WP_090169579.1">
    <property type="nucleotide sequence ID" value="NZ_FOFB01000015.1"/>
</dbReference>
<dbReference type="InParanoid" id="A0A1H9IJR6"/>
<evidence type="ECO:0000313" key="3">
    <source>
        <dbReference type="Proteomes" id="UP000199021"/>
    </source>
</evidence>
<name>A0A1H9IJR6_9BACT</name>
<organism evidence="2 3">
    <name type="scientific">Neolewinella agarilytica</name>
    <dbReference type="NCBI Taxonomy" id="478744"/>
    <lineage>
        <taxon>Bacteria</taxon>
        <taxon>Pseudomonadati</taxon>
        <taxon>Bacteroidota</taxon>
        <taxon>Saprospiria</taxon>
        <taxon>Saprospirales</taxon>
        <taxon>Lewinellaceae</taxon>
        <taxon>Neolewinella</taxon>
    </lineage>
</organism>
<dbReference type="InterPro" id="IPR011990">
    <property type="entry name" value="TPR-like_helical_dom_sf"/>
</dbReference>
<reference evidence="3" key="1">
    <citation type="submission" date="2016-10" db="EMBL/GenBank/DDBJ databases">
        <authorList>
            <person name="Varghese N."/>
            <person name="Submissions S."/>
        </authorList>
    </citation>
    <scope>NUCLEOTIDE SEQUENCE [LARGE SCALE GENOMIC DNA]</scope>
    <source>
        <strain evidence="3">DSM 24740</strain>
    </source>
</reference>